<dbReference type="OrthoDB" id="9800698at2"/>
<keyword evidence="1" id="KW-0808">Transferase</keyword>
<dbReference type="RefSeq" id="WP_159791501.1">
    <property type="nucleotide sequence ID" value="NZ_WTYM01000022.1"/>
</dbReference>
<protein>
    <submittedName>
        <fullName evidence="2">Uncharacterized protein</fullName>
    </submittedName>
</protein>
<dbReference type="PANTHER" id="PTHR12788:SF10">
    <property type="entry name" value="PROTEIN-TYROSINE SULFOTRANSFERASE"/>
    <property type="match status" value="1"/>
</dbReference>
<dbReference type="Gene3D" id="1.25.40.10">
    <property type="entry name" value="Tetratricopeptide repeat domain"/>
    <property type="match status" value="1"/>
</dbReference>
<dbReference type="Pfam" id="PF13469">
    <property type="entry name" value="Sulfotransfer_3"/>
    <property type="match status" value="1"/>
</dbReference>
<evidence type="ECO:0000313" key="3">
    <source>
        <dbReference type="Proteomes" id="UP000433652"/>
    </source>
</evidence>
<dbReference type="SUPFAM" id="SSF52540">
    <property type="entry name" value="P-loop containing nucleoside triphosphate hydrolases"/>
    <property type="match status" value="1"/>
</dbReference>
<accession>A0A6I4SQV5</accession>
<comment type="caution">
    <text evidence="2">The sequence shown here is derived from an EMBL/GenBank/DDBJ whole genome shotgun (WGS) entry which is preliminary data.</text>
</comment>
<dbReference type="PANTHER" id="PTHR12788">
    <property type="entry name" value="PROTEIN-TYROSINE SULFOTRANSFERASE 2"/>
    <property type="match status" value="1"/>
</dbReference>
<keyword evidence="3" id="KW-1185">Reference proteome</keyword>
<dbReference type="SUPFAM" id="SSF48452">
    <property type="entry name" value="TPR-like"/>
    <property type="match status" value="1"/>
</dbReference>
<sequence>MTLPPGERGASGREDAAALRHVDGLQRALQRRNRGDIAAHLSGLVSLRAPMTDQWLDLALMAVDLGEPRLARDAAHLYQSHFGGSPAALMKTVGVLARLGAYDEALAVLRSIPPTEPDPFSYAITRGASAINVGEVDEAREWLRKAIAERPNSGSAWHSISQVADFAHDAELADKLMSAEPAMQAAPGKDRALYYYALSKARADIGDHAGAFAVAMRAATETKALFPYDRQLDFNIAKDAVTGYNSGRIAAMAAQGGEPTDRTIFVMGQPRSGTTLVEQILTSHSEVCDGGEIDLLRLLVHEVGDASYPALERLAVKDGPSSLARLWSHLVGERFPRPGRIVDKTTDASRKLGLAAAVLPEAPLIWLKRDPLDCAWSCFRTSFMGGIRWSNDLGDIGYNFRLEDRLLGFWQDVLGDRLLVVPFEGLATNPDLWVRTILSHCALADEPGPYAPHQNGRVVTTASAMQVRVPINRKGIGSAQPYRSFLEPFEEAYAGLMT</sequence>
<dbReference type="GO" id="GO:0008476">
    <property type="term" value="F:protein-tyrosine sulfotransferase activity"/>
    <property type="evidence" value="ECO:0007669"/>
    <property type="project" value="InterPro"/>
</dbReference>
<dbReference type="EMBL" id="WTYM01000022">
    <property type="protein sequence ID" value="MXO58214.1"/>
    <property type="molecule type" value="Genomic_DNA"/>
</dbReference>
<proteinExistence type="predicted"/>
<dbReference type="InterPro" id="IPR011990">
    <property type="entry name" value="TPR-like_helical_dom_sf"/>
</dbReference>
<dbReference type="Gene3D" id="3.40.50.300">
    <property type="entry name" value="P-loop containing nucleotide triphosphate hydrolases"/>
    <property type="match status" value="1"/>
</dbReference>
<reference evidence="2 3" key="1">
    <citation type="submission" date="2019-12" db="EMBL/GenBank/DDBJ databases">
        <title>Genomic-based taxomic classification of the family Erythrobacteraceae.</title>
        <authorList>
            <person name="Xu L."/>
        </authorList>
    </citation>
    <scope>NUCLEOTIDE SEQUENCE [LARGE SCALE GENOMIC DNA]</scope>
    <source>
        <strain evidence="2 3">MCCC 1K01500</strain>
    </source>
</reference>
<name>A0A6I4SQV5_9SPHN</name>
<organism evidence="2 3">
    <name type="scientific">Croceibacterium salegens</name>
    <dbReference type="NCBI Taxonomy" id="1737568"/>
    <lineage>
        <taxon>Bacteria</taxon>
        <taxon>Pseudomonadati</taxon>
        <taxon>Pseudomonadota</taxon>
        <taxon>Alphaproteobacteria</taxon>
        <taxon>Sphingomonadales</taxon>
        <taxon>Erythrobacteraceae</taxon>
        <taxon>Croceibacterium</taxon>
    </lineage>
</organism>
<dbReference type="Proteomes" id="UP000433652">
    <property type="component" value="Unassembled WGS sequence"/>
</dbReference>
<dbReference type="InterPro" id="IPR027417">
    <property type="entry name" value="P-loop_NTPase"/>
</dbReference>
<evidence type="ECO:0000313" key="2">
    <source>
        <dbReference type="EMBL" id="MXO58214.1"/>
    </source>
</evidence>
<dbReference type="AlphaFoldDB" id="A0A6I4SQV5"/>
<gene>
    <name evidence="2" type="ORF">GRI89_01465</name>
</gene>
<dbReference type="InterPro" id="IPR026634">
    <property type="entry name" value="TPST-like"/>
</dbReference>
<evidence type="ECO:0000256" key="1">
    <source>
        <dbReference type="ARBA" id="ARBA00022679"/>
    </source>
</evidence>